<dbReference type="Proteomes" id="UP001595755">
    <property type="component" value="Unassembled WGS sequence"/>
</dbReference>
<dbReference type="Pfam" id="PF09577">
    <property type="entry name" value="Spore_YpjB"/>
    <property type="match status" value="1"/>
</dbReference>
<dbReference type="EMBL" id="JBHSED010000005">
    <property type="protein sequence ID" value="MFC4302861.1"/>
    <property type="molecule type" value="Genomic_DNA"/>
</dbReference>
<comment type="caution">
    <text evidence="2">The sequence shown here is derived from an EMBL/GenBank/DDBJ whole genome shotgun (WGS) entry which is preliminary data.</text>
</comment>
<keyword evidence="1" id="KW-0472">Membrane</keyword>
<reference evidence="3" key="1">
    <citation type="journal article" date="2019" name="Int. J. Syst. Evol. Microbiol.">
        <title>The Global Catalogue of Microorganisms (GCM) 10K type strain sequencing project: providing services to taxonomists for standard genome sequencing and annotation.</title>
        <authorList>
            <consortium name="The Broad Institute Genomics Platform"/>
            <consortium name="The Broad Institute Genome Sequencing Center for Infectious Disease"/>
            <person name="Wu L."/>
            <person name="Ma J."/>
        </authorList>
    </citation>
    <scope>NUCLEOTIDE SEQUENCE [LARGE SCALE GENOMIC DNA]</scope>
    <source>
        <strain evidence="3">CGMCC 4.1641</strain>
    </source>
</reference>
<feature type="transmembrane region" description="Helical" evidence="1">
    <location>
        <begin position="260"/>
        <end position="279"/>
    </location>
</feature>
<name>A0ABV8S5R7_9BACL</name>
<dbReference type="InterPro" id="IPR014231">
    <property type="entry name" value="Spore_YpjB"/>
</dbReference>
<protein>
    <submittedName>
        <fullName evidence="2">Sporulation protein YpjB</fullName>
    </submittedName>
</protein>
<gene>
    <name evidence="2" type="ORF">ACFO1S_05310</name>
</gene>
<evidence type="ECO:0000256" key="1">
    <source>
        <dbReference type="SAM" id="Phobius"/>
    </source>
</evidence>
<proteinExistence type="predicted"/>
<evidence type="ECO:0000313" key="3">
    <source>
        <dbReference type="Proteomes" id="UP001595755"/>
    </source>
</evidence>
<keyword evidence="1" id="KW-1133">Transmembrane helix</keyword>
<accession>A0ABV8S5R7</accession>
<keyword evidence="3" id="KW-1185">Reference proteome</keyword>
<keyword evidence="1" id="KW-0812">Transmembrane</keyword>
<sequence length="315" mass="35224">MSVWTQGRKQGARLRWRVAGFPLALLMLWVWTCSPTSGVAAPAQDQPYEHFLTSAERLYDAVNRSNTETVAKRLGEVEHQLRGLPMSTIATAEGIQALARNVTELKRAVASVQPDLGRWKTLSASLRLAADALAHPDKPIWHRYQKVFQEDFAKLAAALPEPASAAGPASKAVLKAFEELSEHYGIVRTAMLLRSEPWKIERTDSVMRYARRIYGADTPPAKLLHGTLAPLREALDEMFPEQKTASGAVVPPLGAAPPSWGWSAMMGSFIVTILTWVGWRRYKYEEFSGRSLPADRTPPKEDAAQRLLRRWRKKD</sequence>
<organism evidence="2 3">
    <name type="scientific">Cohnella boryungensis</name>
    <dbReference type="NCBI Taxonomy" id="768479"/>
    <lineage>
        <taxon>Bacteria</taxon>
        <taxon>Bacillati</taxon>
        <taxon>Bacillota</taxon>
        <taxon>Bacilli</taxon>
        <taxon>Bacillales</taxon>
        <taxon>Paenibacillaceae</taxon>
        <taxon>Cohnella</taxon>
    </lineage>
</organism>
<evidence type="ECO:0000313" key="2">
    <source>
        <dbReference type="EMBL" id="MFC4302861.1"/>
    </source>
</evidence>